<dbReference type="EMBL" id="JASOIH010000513">
    <property type="protein sequence ID" value="MDK6900771.1"/>
    <property type="molecule type" value="Genomic_DNA"/>
</dbReference>
<dbReference type="AlphaFoldDB" id="A0AAW6Y2D9"/>
<feature type="non-terminal residue" evidence="1">
    <location>
        <position position="1"/>
    </location>
</feature>
<dbReference type="RefSeq" id="WP_285312339.1">
    <property type="nucleotide sequence ID" value="NZ_JASOIH010000513.1"/>
</dbReference>
<sequence>TADIYVVGPKISSSSSPLTMRDQVPLDLQEKVQKVQGVSEVRPYYVSIAVLMKQDGTPLRTAGTATAQVVEPGPGGPKLVSGK</sequence>
<feature type="non-terminal residue" evidence="1">
    <location>
        <position position="83"/>
    </location>
</feature>
<dbReference type="Proteomes" id="UP001230629">
    <property type="component" value="Unassembled WGS sequence"/>
</dbReference>
<protein>
    <submittedName>
        <fullName evidence="1">Uncharacterized protein</fullName>
    </submittedName>
</protein>
<comment type="caution">
    <text evidence="1">The sequence shown here is derived from an EMBL/GenBank/DDBJ whole genome shotgun (WGS) entry which is preliminary data.</text>
</comment>
<accession>A0AAW6Y2D9</accession>
<name>A0AAW6Y2D9_STRAG</name>
<proteinExistence type="predicted"/>
<reference evidence="1" key="1">
    <citation type="submission" date="2023-05" db="EMBL/GenBank/DDBJ databases">
        <title>Cataloging the Phylogenetic Diversity of Human Bladder Bacteria.</title>
        <authorList>
            <person name="Du J."/>
        </authorList>
    </citation>
    <scope>NUCLEOTIDE SEQUENCE</scope>
    <source>
        <strain evidence="1">UMB8703</strain>
    </source>
</reference>
<evidence type="ECO:0000313" key="1">
    <source>
        <dbReference type="EMBL" id="MDK6900771.1"/>
    </source>
</evidence>
<gene>
    <name evidence="1" type="ORF">QP229_12510</name>
</gene>
<organism evidence="1 2">
    <name type="scientific">Streptococcus agalactiae</name>
    <dbReference type="NCBI Taxonomy" id="1311"/>
    <lineage>
        <taxon>Bacteria</taxon>
        <taxon>Bacillati</taxon>
        <taxon>Bacillota</taxon>
        <taxon>Bacilli</taxon>
        <taxon>Lactobacillales</taxon>
        <taxon>Streptococcaceae</taxon>
        <taxon>Streptococcus</taxon>
    </lineage>
</organism>
<evidence type="ECO:0000313" key="2">
    <source>
        <dbReference type="Proteomes" id="UP001230629"/>
    </source>
</evidence>